<name>A0A1T4PS22_9BACT</name>
<reference evidence="2 3" key="1">
    <citation type="submission" date="2017-02" db="EMBL/GenBank/DDBJ databases">
        <authorList>
            <person name="Peterson S.W."/>
        </authorList>
    </citation>
    <scope>NUCLEOTIDE SEQUENCE [LARGE SCALE GENOMIC DNA]</scope>
    <source>
        <strain evidence="2 3">DSM 22335</strain>
    </source>
</reference>
<protein>
    <submittedName>
        <fullName evidence="2">Uncharacterized protein</fullName>
    </submittedName>
</protein>
<accession>A0A1T4PS22</accession>
<dbReference type="Proteomes" id="UP000190888">
    <property type="component" value="Unassembled WGS sequence"/>
</dbReference>
<organism evidence="2 3">
    <name type="scientific">Sediminibacterium ginsengisoli</name>
    <dbReference type="NCBI Taxonomy" id="413434"/>
    <lineage>
        <taxon>Bacteria</taxon>
        <taxon>Pseudomonadati</taxon>
        <taxon>Bacteroidota</taxon>
        <taxon>Chitinophagia</taxon>
        <taxon>Chitinophagales</taxon>
        <taxon>Chitinophagaceae</taxon>
        <taxon>Sediminibacterium</taxon>
    </lineage>
</organism>
<dbReference type="AlphaFoldDB" id="A0A1T4PS22"/>
<evidence type="ECO:0000313" key="2">
    <source>
        <dbReference type="EMBL" id="SJZ94046.1"/>
    </source>
</evidence>
<sequence length="38" mass="4437">MTVYPQPHKHVVMQRFSKFKKNPAPGEAPDLKINNQYP</sequence>
<gene>
    <name evidence="2" type="ORF">SAMN04488132_106178</name>
</gene>
<keyword evidence="3" id="KW-1185">Reference proteome</keyword>
<evidence type="ECO:0000313" key="3">
    <source>
        <dbReference type="Proteomes" id="UP000190888"/>
    </source>
</evidence>
<proteinExistence type="predicted"/>
<dbReference type="EMBL" id="FUWH01000006">
    <property type="protein sequence ID" value="SJZ94046.1"/>
    <property type="molecule type" value="Genomic_DNA"/>
</dbReference>
<feature type="region of interest" description="Disordered" evidence="1">
    <location>
        <begin position="16"/>
        <end position="38"/>
    </location>
</feature>
<evidence type="ECO:0000256" key="1">
    <source>
        <dbReference type="SAM" id="MobiDB-lite"/>
    </source>
</evidence>